<dbReference type="GO" id="GO:0016887">
    <property type="term" value="F:ATP hydrolysis activity"/>
    <property type="evidence" value="ECO:0007669"/>
    <property type="project" value="InterPro"/>
</dbReference>
<evidence type="ECO:0000256" key="8">
    <source>
        <dbReference type="ARBA" id="ARBA00022837"/>
    </source>
</evidence>
<evidence type="ECO:0000256" key="5">
    <source>
        <dbReference type="ARBA" id="ARBA00022692"/>
    </source>
</evidence>
<comment type="caution">
    <text evidence="16">Lacks conserved residue(s) required for the propagation of feature annotation.</text>
</comment>
<comment type="function">
    <text evidence="16">Catalyzes the hydrolysis of ATP coupled with the transport of calcium.</text>
</comment>
<dbReference type="PANTHER" id="PTHR24093:SF369">
    <property type="entry name" value="CALCIUM-TRANSPORTING ATPASE"/>
    <property type="match status" value="1"/>
</dbReference>
<proteinExistence type="inferred from homology"/>
<dbReference type="InterPro" id="IPR023299">
    <property type="entry name" value="ATPase_P-typ_cyto_dom_N"/>
</dbReference>
<feature type="transmembrane region" description="Helical" evidence="16">
    <location>
        <begin position="161"/>
        <end position="179"/>
    </location>
</feature>
<dbReference type="InterPro" id="IPR023298">
    <property type="entry name" value="ATPase_P-typ_TM_dom_sf"/>
</dbReference>
<dbReference type="GO" id="GO:0012505">
    <property type="term" value="C:endomembrane system"/>
    <property type="evidence" value="ECO:0007669"/>
    <property type="project" value="UniProtKB-SubCell"/>
</dbReference>
<keyword evidence="13 16" id="KW-0406">Ion transport</keyword>
<dbReference type="Pfam" id="PF00690">
    <property type="entry name" value="Cation_ATPase_N"/>
    <property type="match status" value="1"/>
</dbReference>
<dbReference type="Pfam" id="PF00122">
    <property type="entry name" value="E1-E2_ATPase"/>
    <property type="match status" value="1"/>
</dbReference>
<evidence type="ECO:0000256" key="1">
    <source>
        <dbReference type="ARBA" id="ARBA00004127"/>
    </source>
</evidence>
<evidence type="ECO:0000256" key="11">
    <source>
        <dbReference type="ARBA" id="ARBA00022860"/>
    </source>
</evidence>
<evidence type="ECO:0000256" key="10">
    <source>
        <dbReference type="ARBA" id="ARBA00022842"/>
    </source>
</evidence>
<dbReference type="InterPro" id="IPR059000">
    <property type="entry name" value="ATPase_P-type_domA"/>
</dbReference>
<dbReference type="Gene3D" id="2.70.150.10">
    <property type="entry name" value="Calcium-transporting ATPase, cytoplasmic transduction domain A"/>
    <property type="match status" value="1"/>
</dbReference>
<dbReference type="GO" id="GO:0005388">
    <property type="term" value="F:P-type calcium transporter activity"/>
    <property type="evidence" value="ECO:0007669"/>
    <property type="project" value="UniProtKB-EC"/>
</dbReference>
<comment type="similarity">
    <text evidence="2 16">Belongs to the cation transport ATPase (P-type) (TC 3.A.3) family. Type IIB subfamily.</text>
</comment>
<evidence type="ECO:0000256" key="15">
    <source>
        <dbReference type="ARBA" id="ARBA00048694"/>
    </source>
</evidence>
<keyword evidence="7 16" id="KW-0547">Nucleotide-binding</keyword>
<keyword evidence="8 16" id="KW-0106">Calcium</keyword>
<dbReference type="Pfam" id="PF13246">
    <property type="entry name" value="Cation_ATPase"/>
    <property type="match status" value="1"/>
</dbReference>
<dbReference type="EMBL" id="CABIKO010000059">
    <property type="protein sequence ID" value="VVA22228.1"/>
    <property type="molecule type" value="Genomic_DNA"/>
</dbReference>
<evidence type="ECO:0000256" key="4">
    <source>
        <dbReference type="ARBA" id="ARBA00022568"/>
    </source>
</evidence>
<dbReference type="AlphaFoldDB" id="A0A5E4F8W4"/>
<keyword evidence="12 16" id="KW-1133">Transmembrane helix</keyword>
<evidence type="ECO:0000259" key="18">
    <source>
        <dbReference type="Pfam" id="PF00689"/>
    </source>
</evidence>
<dbReference type="InterPro" id="IPR006068">
    <property type="entry name" value="ATPase_P-typ_cation-transptr_C"/>
</dbReference>
<name>A0A5E4F8W4_PRUDU</name>
<feature type="transmembrane region" description="Helical" evidence="16">
    <location>
        <begin position="812"/>
        <end position="830"/>
    </location>
</feature>
<dbReference type="SUPFAM" id="SSF81660">
    <property type="entry name" value="Metal cation-transporting ATPase, ATP-binding domain N"/>
    <property type="match status" value="1"/>
</dbReference>
<organism evidence="20 21">
    <name type="scientific">Prunus dulcis</name>
    <name type="common">Almond</name>
    <name type="synonym">Amygdalus dulcis</name>
    <dbReference type="NCBI Taxonomy" id="3755"/>
    <lineage>
        <taxon>Eukaryota</taxon>
        <taxon>Viridiplantae</taxon>
        <taxon>Streptophyta</taxon>
        <taxon>Embryophyta</taxon>
        <taxon>Tracheophyta</taxon>
        <taxon>Spermatophyta</taxon>
        <taxon>Magnoliopsida</taxon>
        <taxon>eudicotyledons</taxon>
        <taxon>Gunneridae</taxon>
        <taxon>Pentapetalae</taxon>
        <taxon>rosids</taxon>
        <taxon>fabids</taxon>
        <taxon>Rosales</taxon>
        <taxon>Rosaceae</taxon>
        <taxon>Amygdaloideae</taxon>
        <taxon>Amygdaleae</taxon>
        <taxon>Prunus</taxon>
    </lineage>
</organism>
<feature type="domain" description="P-type ATPase A" evidence="17">
    <location>
        <begin position="228"/>
        <end position="314"/>
    </location>
</feature>
<keyword evidence="4 16" id="KW-0109">Calcium transport</keyword>
<dbReference type="InterPro" id="IPR008250">
    <property type="entry name" value="ATPase_P-typ_transduc_dom_A_sf"/>
</dbReference>
<dbReference type="GO" id="GO:0005516">
    <property type="term" value="F:calmodulin binding"/>
    <property type="evidence" value="ECO:0007669"/>
    <property type="project" value="UniProtKB-KW"/>
</dbReference>
<dbReference type="InterPro" id="IPR036412">
    <property type="entry name" value="HAD-like_sf"/>
</dbReference>
<comment type="catalytic activity">
    <reaction evidence="15 16">
        <text>Ca(2+)(in) + ATP + H2O = Ca(2+)(out) + ADP + phosphate + H(+)</text>
        <dbReference type="Rhea" id="RHEA:18105"/>
        <dbReference type="ChEBI" id="CHEBI:15377"/>
        <dbReference type="ChEBI" id="CHEBI:15378"/>
        <dbReference type="ChEBI" id="CHEBI:29108"/>
        <dbReference type="ChEBI" id="CHEBI:30616"/>
        <dbReference type="ChEBI" id="CHEBI:43474"/>
        <dbReference type="ChEBI" id="CHEBI:456216"/>
        <dbReference type="EC" id="7.2.2.10"/>
    </reaction>
</comment>
<feature type="transmembrane region" description="Helical" evidence="16">
    <location>
        <begin position="836"/>
        <end position="855"/>
    </location>
</feature>
<feature type="transmembrane region" description="Helical" evidence="16">
    <location>
        <begin position="89"/>
        <end position="107"/>
    </location>
</feature>
<keyword evidence="11" id="KW-0112">Calmodulin-binding</keyword>
<evidence type="ECO:0000259" key="17">
    <source>
        <dbReference type="Pfam" id="PF00122"/>
    </source>
</evidence>
<evidence type="ECO:0000256" key="2">
    <source>
        <dbReference type="ARBA" id="ARBA00006124"/>
    </source>
</evidence>
<keyword evidence="9 16" id="KW-0067">ATP-binding</keyword>
<dbReference type="SUPFAM" id="SSF81653">
    <property type="entry name" value="Calcium ATPase, transduction domain A"/>
    <property type="match status" value="1"/>
</dbReference>
<dbReference type="NCBIfam" id="TIGR01517">
    <property type="entry name" value="ATPase-IIB_Ca"/>
    <property type="match status" value="1"/>
</dbReference>
<keyword evidence="3 16" id="KW-0813">Transport</keyword>
<feature type="transmembrane region" description="Helical" evidence="16">
    <location>
        <begin position="884"/>
        <end position="902"/>
    </location>
</feature>
<evidence type="ECO:0000256" key="3">
    <source>
        <dbReference type="ARBA" id="ARBA00022448"/>
    </source>
</evidence>
<evidence type="ECO:0000313" key="21">
    <source>
        <dbReference type="Proteomes" id="UP000327085"/>
    </source>
</evidence>
<comment type="subcellular location">
    <subcellularLocation>
        <location evidence="1">Endomembrane system</location>
        <topology evidence="1">Multi-pass membrane protein</topology>
    </subcellularLocation>
    <subcellularLocation>
        <location evidence="16">Membrane</location>
        <topology evidence="16">Multi-pass membrane protein</topology>
    </subcellularLocation>
</comment>
<dbReference type="GO" id="GO:0005886">
    <property type="term" value="C:plasma membrane"/>
    <property type="evidence" value="ECO:0007669"/>
    <property type="project" value="TreeGrafter"/>
</dbReference>
<dbReference type="Proteomes" id="UP000327085">
    <property type="component" value="Chromosome 1"/>
</dbReference>
<dbReference type="PRINTS" id="PR00119">
    <property type="entry name" value="CATATPASE"/>
</dbReference>
<dbReference type="InterPro" id="IPR001757">
    <property type="entry name" value="P_typ_ATPase"/>
</dbReference>
<dbReference type="SUPFAM" id="SSF81665">
    <property type="entry name" value="Calcium ATPase, transmembrane domain M"/>
    <property type="match status" value="1"/>
</dbReference>
<dbReference type="PANTHER" id="PTHR24093">
    <property type="entry name" value="CATION TRANSPORTING ATPASE"/>
    <property type="match status" value="1"/>
</dbReference>
<accession>A0A5E4F8W4</accession>
<protein>
    <recommendedName>
        <fullName evidence="16">Calcium-transporting ATPase</fullName>
        <ecNumber evidence="16">7.2.2.10</ecNumber>
    </recommendedName>
</protein>
<keyword evidence="10" id="KW-0460">Magnesium</keyword>
<gene>
    <name evidence="20" type="ORF">ALMOND_2B017325</name>
</gene>
<dbReference type="InParanoid" id="A0A5E4F8W4"/>
<dbReference type="GO" id="GO:0046872">
    <property type="term" value="F:metal ion binding"/>
    <property type="evidence" value="ECO:0007669"/>
    <property type="project" value="UniProtKB-KW"/>
</dbReference>
<evidence type="ECO:0000256" key="7">
    <source>
        <dbReference type="ARBA" id="ARBA00022741"/>
    </source>
</evidence>
<sequence>MNSPTVLPSHQQNDLQEDAPIQRINRWRVDPAFQTEAREPVKGTSLRTPSTAGVFVIGREELVALTMNDDVGGLEQYGGGKSQHTISSFILWLILTVTNYILLLHQIKGLECLLKTNLEDGINGEDADVVKRKSVFGANTCPAEKSKSFLTCIWEACHQDISLIIFIVVAVASSVMGLVTKVTRFGYWEEGGNVAAVVMVNIIVKAICEYSQSLIHNVKEEGRNMHLKVVRGGRHVEVSICDIVVGDVIPLNIGDQVPAYGILITAQPLSIDTSRVNGDSNIVSLHASSGASRLKPGSKIADGSGTMLVTSVGICTKSELSQEIGNKRTFKEVLKAVATSIGNVGLAVAFIAMMFLLLRWFTGHNLDGSPKFIGVKTKPRDVIEEVNQIIIAACTIAVAAVPQGLPLAVTLIIVSATKRMVADNAFVRRPIAFGNMAFAKNLLCDKTGLTLNEMSVVQAYAGGKKIDPSDNNTPYLSLKLSSLLTEGIAQNTYVPESGGVDVSGSAIEKAILRWGIKLGMNFEDIRSQSSVLNVVPFNSEKKRGAVALRLPDSQVRVHWKGVPEILLCSCTKYIDANDHLVAMNDDKLMFFKKAIDEMAAGGLDCLAIAYRSYEFQNVPTDPELLAQWELPEDDLVLLAIVGIGDLSQPGVKEKVQLCQRGGVKVRMVTRDNLPTAKATALECGIFDSDADANMPNHLFDGRVFRELTDGQRQECAQKIKVMAWCSPDVKILFVQALKKIREMVAVTGNVTDDAHALHQADIGFAMGIRGTEVAKESSDIIILDDNFATCVKAFKWGRSVHPIIIKFMQLQLTVNVVALTTNFMAAVFYGHVPLNAVQLLWVNLLIVALVPLSAVTKPPADELTSGLLIEPGQPVKRYVKWKKLLFQGVYQIVAILIINFQGRSLLKSYNRSHAIKVKNTMIFNTFVVCQIIHQLGARKKGMLSKPKKWITSNYLFMGIVGTILISQFIIIKFLGKAFSTVALNLKEWQFSLTLGFSE</sequence>
<dbReference type="SUPFAM" id="SSF56784">
    <property type="entry name" value="HAD-like"/>
    <property type="match status" value="1"/>
</dbReference>
<dbReference type="Gene3D" id="1.20.1110.10">
    <property type="entry name" value="Calcium-transporting ATPase, transmembrane domain"/>
    <property type="match status" value="1"/>
</dbReference>
<feature type="domain" description="Cation-transporting P-type ATPase N-terminal" evidence="19">
    <location>
        <begin position="113"/>
        <end position="172"/>
    </location>
</feature>
<dbReference type="NCBIfam" id="TIGR01494">
    <property type="entry name" value="ATPase_P-type"/>
    <property type="match status" value="1"/>
</dbReference>
<evidence type="ECO:0000259" key="19">
    <source>
        <dbReference type="Pfam" id="PF00690"/>
    </source>
</evidence>
<feature type="domain" description="Cation-transporting P-type ATPase C-terminal" evidence="18">
    <location>
        <begin position="832"/>
        <end position="996"/>
    </location>
</feature>
<dbReference type="Pfam" id="PF00689">
    <property type="entry name" value="Cation_ATPase_C"/>
    <property type="match status" value="1"/>
</dbReference>
<evidence type="ECO:0000256" key="13">
    <source>
        <dbReference type="ARBA" id="ARBA00023065"/>
    </source>
</evidence>
<dbReference type="Gramene" id="VVA22228">
    <property type="protein sequence ID" value="VVA22228"/>
    <property type="gene ID" value="Prudul26B017325"/>
</dbReference>
<evidence type="ECO:0000256" key="9">
    <source>
        <dbReference type="ARBA" id="ARBA00022840"/>
    </source>
</evidence>
<dbReference type="InterPro" id="IPR023214">
    <property type="entry name" value="HAD_sf"/>
</dbReference>
<evidence type="ECO:0000256" key="14">
    <source>
        <dbReference type="ARBA" id="ARBA00023136"/>
    </source>
</evidence>
<evidence type="ECO:0000256" key="12">
    <source>
        <dbReference type="ARBA" id="ARBA00022989"/>
    </source>
</evidence>
<evidence type="ECO:0000313" key="20">
    <source>
        <dbReference type="EMBL" id="VVA22228.1"/>
    </source>
</evidence>
<feature type="transmembrane region" description="Helical" evidence="16">
    <location>
        <begin position="954"/>
        <end position="975"/>
    </location>
</feature>
<dbReference type="Gene3D" id="3.40.50.1000">
    <property type="entry name" value="HAD superfamily/HAD-like"/>
    <property type="match status" value="1"/>
</dbReference>
<evidence type="ECO:0000256" key="6">
    <source>
        <dbReference type="ARBA" id="ARBA00022723"/>
    </source>
</evidence>
<reference evidence="21" key="1">
    <citation type="journal article" date="2020" name="Plant J.">
        <title>Transposons played a major role in the diversification between the closely related almond and peach genomes: results from the almond genome sequence.</title>
        <authorList>
            <person name="Alioto T."/>
            <person name="Alexiou K.G."/>
            <person name="Bardil A."/>
            <person name="Barteri F."/>
            <person name="Castanera R."/>
            <person name="Cruz F."/>
            <person name="Dhingra A."/>
            <person name="Duval H."/>
            <person name="Fernandez I Marti A."/>
            <person name="Frias L."/>
            <person name="Galan B."/>
            <person name="Garcia J.L."/>
            <person name="Howad W."/>
            <person name="Gomez-Garrido J."/>
            <person name="Gut M."/>
            <person name="Julca I."/>
            <person name="Morata J."/>
            <person name="Puigdomenech P."/>
            <person name="Ribeca P."/>
            <person name="Rubio Cabetas M.J."/>
            <person name="Vlasova A."/>
            <person name="Wirthensohn M."/>
            <person name="Garcia-Mas J."/>
            <person name="Gabaldon T."/>
            <person name="Casacuberta J.M."/>
            <person name="Arus P."/>
        </authorList>
    </citation>
    <scope>NUCLEOTIDE SEQUENCE [LARGE SCALE GENOMIC DNA]</scope>
    <source>
        <strain evidence="21">cv. Texas</strain>
    </source>
</reference>
<keyword evidence="14 16" id="KW-0472">Membrane</keyword>
<dbReference type="InterPro" id="IPR004014">
    <property type="entry name" value="ATPase_P-typ_cation-transptr_N"/>
</dbReference>
<dbReference type="EC" id="7.2.2.10" evidence="16"/>
<dbReference type="InterPro" id="IPR006408">
    <property type="entry name" value="P-type_ATPase_IIB"/>
</dbReference>
<feature type="transmembrane region" description="Helical" evidence="16">
    <location>
        <begin position="336"/>
        <end position="361"/>
    </location>
</feature>
<keyword evidence="6" id="KW-0479">Metal-binding</keyword>
<keyword evidence="5 16" id="KW-0812">Transmembrane</keyword>
<dbReference type="GO" id="GO:0005524">
    <property type="term" value="F:ATP binding"/>
    <property type="evidence" value="ECO:0007669"/>
    <property type="project" value="UniProtKB-KW"/>
</dbReference>
<dbReference type="Gene3D" id="3.40.1110.10">
    <property type="entry name" value="Calcium-transporting ATPase, cytoplasmic domain N"/>
    <property type="match status" value="1"/>
</dbReference>
<evidence type="ECO:0000256" key="16">
    <source>
        <dbReference type="RuleBase" id="RU361146"/>
    </source>
</evidence>